<evidence type="ECO:0000313" key="2">
    <source>
        <dbReference type="Proteomes" id="UP001470230"/>
    </source>
</evidence>
<dbReference type="InterPro" id="IPR026906">
    <property type="entry name" value="LRR_5"/>
</dbReference>
<dbReference type="InterPro" id="IPR032675">
    <property type="entry name" value="LRR_dom_sf"/>
</dbReference>
<dbReference type="EMBL" id="JAPFFF010000029">
    <property type="protein sequence ID" value="KAK8846066.1"/>
    <property type="molecule type" value="Genomic_DNA"/>
</dbReference>
<dbReference type="Gene3D" id="3.80.10.10">
    <property type="entry name" value="Ribonuclease Inhibitor"/>
    <property type="match status" value="2"/>
</dbReference>
<keyword evidence="2" id="KW-1185">Reference proteome</keyword>
<dbReference type="SUPFAM" id="SSF48403">
    <property type="entry name" value="Ankyrin repeat"/>
    <property type="match status" value="1"/>
</dbReference>
<dbReference type="Pfam" id="PF12796">
    <property type="entry name" value="Ank_2"/>
    <property type="match status" value="1"/>
</dbReference>
<gene>
    <name evidence="1" type="ORF">M9Y10_020067</name>
</gene>
<dbReference type="InterPro" id="IPR002110">
    <property type="entry name" value="Ankyrin_rpt"/>
</dbReference>
<proteinExistence type="predicted"/>
<protein>
    <submittedName>
        <fullName evidence="1">Uncharacterized protein</fullName>
    </submittedName>
</protein>
<dbReference type="Gene3D" id="1.25.40.20">
    <property type="entry name" value="Ankyrin repeat-containing domain"/>
    <property type="match status" value="1"/>
</dbReference>
<dbReference type="InterPro" id="IPR053139">
    <property type="entry name" value="Surface_bspA-like"/>
</dbReference>
<dbReference type="SMART" id="SM00248">
    <property type="entry name" value="ANK"/>
    <property type="match status" value="3"/>
</dbReference>
<name>A0ABR2HF47_9EUKA</name>
<reference evidence="1 2" key="1">
    <citation type="submission" date="2024-04" db="EMBL/GenBank/DDBJ databases">
        <title>Tritrichomonas musculus Genome.</title>
        <authorList>
            <person name="Alves-Ferreira E."/>
            <person name="Grigg M."/>
            <person name="Lorenzi H."/>
            <person name="Galac M."/>
        </authorList>
    </citation>
    <scope>NUCLEOTIDE SEQUENCE [LARGE SCALE GENOMIC DNA]</scope>
    <source>
        <strain evidence="1 2">EAF2021</strain>
    </source>
</reference>
<evidence type="ECO:0000313" key="1">
    <source>
        <dbReference type="EMBL" id="KAK8846066.1"/>
    </source>
</evidence>
<accession>A0ABR2HF47</accession>
<dbReference type="Proteomes" id="UP001470230">
    <property type="component" value="Unassembled WGS sequence"/>
</dbReference>
<sequence>MEIQEYIDEKKELQDLLLSYIDGRDDSEIDFHFLINHFENQEIRENPDEFKALIHLLLRITNNHYRYRGFFKKIEQIILYFQNDIKQTFSNTEIFNLFKNNKRIVLFLIKNNIITIDKSITDLMIEQSESKDKKCCHYFFPEIKPFLNLQTLSVILYEVTEIYPDTMTNFDMKREIGENENYICALIRADEVENFISHVTQKNLQLFTKIEQSIFETNSFLINKKPSLIEYAAFFGSIQIFQYLKFNGVTMESSLWSYAIHGQNADLIHLLEECHIKPENNSYERCLEESIKCHHNDITNYIHDNFSSPEELSKNIQFNFCKNFFAYSFHYYNYEYFPSSFDNRFILHYLCEYDYTKLVELLLKSKTIDVNQRNFYVTALHLAAIKNNNKIVDLLLEQPGIVIGPNTFKGCIKMTQISIPFGVTSIGSSAFDGCLSITEIIIPTSVTSIGKSAFRGCSSLSQLTLPAFITEIGENAFEGCIKLKEITIPSPVKSIEKSTFVRCTSLVKVSLPSSINLIGSLAFYDCSSLIELSIPSSVEKIGDFAFSGCSKLSKLTIPTSITFIGKNAFFGCSSLMKLTLPSLIKKIRKNSCCACSSIENLIVPDSVNKIGFSAFSGCYSLKQIAIPSSVSVICASAFRGCSLLDLIVLPPSLSMIRECTFCGCFSLKKVSFPSSLREIGERAFEDCASLDEISLPSSLIVVRYNAFLGCSSLKTITIPSIAYRNYIGLNSNIEVTFI</sequence>
<comment type="caution">
    <text evidence="1">The sequence shown here is derived from an EMBL/GenBank/DDBJ whole genome shotgun (WGS) entry which is preliminary data.</text>
</comment>
<dbReference type="InterPro" id="IPR036770">
    <property type="entry name" value="Ankyrin_rpt-contain_sf"/>
</dbReference>
<dbReference type="SUPFAM" id="SSF52058">
    <property type="entry name" value="L domain-like"/>
    <property type="match status" value="2"/>
</dbReference>
<dbReference type="PANTHER" id="PTHR45661:SF3">
    <property type="entry name" value="IG-LIKE DOMAIN-CONTAINING PROTEIN"/>
    <property type="match status" value="1"/>
</dbReference>
<dbReference type="PANTHER" id="PTHR45661">
    <property type="entry name" value="SURFACE ANTIGEN"/>
    <property type="match status" value="1"/>
</dbReference>
<organism evidence="1 2">
    <name type="scientific">Tritrichomonas musculus</name>
    <dbReference type="NCBI Taxonomy" id="1915356"/>
    <lineage>
        <taxon>Eukaryota</taxon>
        <taxon>Metamonada</taxon>
        <taxon>Parabasalia</taxon>
        <taxon>Tritrichomonadida</taxon>
        <taxon>Tritrichomonadidae</taxon>
        <taxon>Tritrichomonas</taxon>
    </lineage>
</organism>
<dbReference type="Gene3D" id="3.40.50.12480">
    <property type="match status" value="2"/>
</dbReference>
<dbReference type="Pfam" id="PF13306">
    <property type="entry name" value="LRR_5"/>
    <property type="match status" value="2"/>
</dbReference>